<sequence length="74" mass="8530">MFVRLVIFEAYELETLTQGHPNSCLAQHLRLKNECICGHFPLSLLTRKWRLTSSLTEFDSSFARKKGGDDVILF</sequence>
<dbReference type="EMBL" id="CCYD01003055">
    <property type="protein sequence ID" value="CEG49452.1"/>
    <property type="molecule type" value="Genomic_DNA"/>
</dbReference>
<dbReference type="Proteomes" id="UP000054928">
    <property type="component" value="Unassembled WGS sequence"/>
</dbReference>
<evidence type="ECO:0000313" key="2">
    <source>
        <dbReference type="Proteomes" id="UP000054928"/>
    </source>
</evidence>
<evidence type="ECO:0000313" key="1">
    <source>
        <dbReference type="EMBL" id="CEG49452.1"/>
    </source>
</evidence>
<dbReference type="AlphaFoldDB" id="A0A0P1B3W7"/>
<keyword evidence="2" id="KW-1185">Reference proteome</keyword>
<dbReference type="GeneID" id="36402270"/>
<dbReference type="RefSeq" id="XP_024585821.1">
    <property type="nucleotide sequence ID" value="XM_024720642.1"/>
</dbReference>
<name>A0A0P1B3W7_PLAHL</name>
<proteinExistence type="predicted"/>
<reference evidence="2" key="1">
    <citation type="submission" date="2014-09" db="EMBL/GenBank/DDBJ databases">
        <authorList>
            <person name="Sharma Rahul"/>
            <person name="Thines Marco"/>
        </authorList>
    </citation>
    <scope>NUCLEOTIDE SEQUENCE [LARGE SCALE GENOMIC DNA]</scope>
</reference>
<protein>
    <submittedName>
        <fullName evidence="1">Uncharacterized protein</fullName>
    </submittedName>
</protein>
<accession>A0A0P1B3W7</accession>
<organism evidence="1 2">
    <name type="scientific">Plasmopara halstedii</name>
    <name type="common">Downy mildew of sunflower</name>
    <dbReference type="NCBI Taxonomy" id="4781"/>
    <lineage>
        <taxon>Eukaryota</taxon>
        <taxon>Sar</taxon>
        <taxon>Stramenopiles</taxon>
        <taxon>Oomycota</taxon>
        <taxon>Peronosporomycetes</taxon>
        <taxon>Peronosporales</taxon>
        <taxon>Peronosporaceae</taxon>
        <taxon>Plasmopara</taxon>
    </lineage>
</organism>